<organism evidence="1 2">
    <name type="scientific">Nesterenkonia aethiopica</name>
    <dbReference type="NCBI Taxonomy" id="269144"/>
    <lineage>
        <taxon>Bacteria</taxon>
        <taxon>Bacillati</taxon>
        <taxon>Actinomycetota</taxon>
        <taxon>Actinomycetes</taxon>
        <taxon>Micrococcales</taxon>
        <taxon>Micrococcaceae</taxon>
        <taxon>Nesterenkonia</taxon>
    </lineage>
</organism>
<sequence length="137" mass="14374">MTGDVIQDAPSPALPTDVLRQALADSLLGNAAALRSRLTPVAGLNVVFPVQWSVQRQEALTELVDDVLPSDQPGVGHDMEDRLFLAVLAAGAAGSSTMVVQVVGQVDRTDVSCHALDAPAAREALREALGRIEAVLR</sequence>
<comment type="caution">
    <text evidence="1">The sequence shown here is derived from an EMBL/GenBank/DDBJ whole genome shotgun (WGS) entry which is preliminary data.</text>
</comment>
<reference evidence="2" key="1">
    <citation type="journal article" date="2019" name="Int. J. Syst. Evol. Microbiol.">
        <title>The Global Catalogue of Microorganisms (GCM) 10K type strain sequencing project: providing services to taxonomists for standard genome sequencing and annotation.</title>
        <authorList>
            <consortium name="The Broad Institute Genomics Platform"/>
            <consortium name="The Broad Institute Genome Sequencing Center for Infectious Disease"/>
            <person name="Wu L."/>
            <person name="Ma J."/>
        </authorList>
    </citation>
    <scope>NUCLEOTIDE SEQUENCE [LARGE SCALE GENOMIC DNA]</scope>
    <source>
        <strain evidence="2">JCM 14309</strain>
    </source>
</reference>
<dbReference type="Proteomes" id="UP001500236">
    <property type="component" value="Unassembled WGS sequence"/>
</dbReference>
<evidence type="ECO:0000313" key="1">
    <source>
        <dbReference type="EMBL" id="GAA3066243.1"/>
    </source>
</evidence>
<protein>
    <submittedName>
        <fullName evidence="1">Uncharacterized protein</fullName>
    </submittedName>
</protein>
<accession>A0ABP6M0K9</accession>
<keyword evidence="2" id="KW-1185">Reference proteome</keyword>
<dbReference type="RefSeq" id="WP_344684140.1">
    <property type="nucleotide sequence ID" value="NZ_BAAAVT010000011.1"/>
</dbReference>
<gene>
    <name evidence="1" type="ORF">GCM10010529_18940</name>
</gene>
<dbReference type="EMBL" id="BAAAVT010000011">
    <property type="protein sequence ID" value="GAA3066243.1"/>
    <property type="molecule type" value="Genomic_DNA"/>
</dbReference>
<proteinExistence type="predicted"/>
<evidence type="ECO:0000313" key="2">
    <source>
        <dbReference type="Proteomes" id="UP001500236"/>
    </source>
</evidence>
<name>A0ABP6M0K9_9MICC</name>